<dbReference type="SUPFAM" id="SSF52540">
    <property type="entry name" value="P-loop containing nucleoside triphosphate hydrolases"/>
    <property type="match status" value="2"/>
</dbReference>
<evidence type="ECO:0000313" key="13">
    <source>
        <dbReference type="Proteomes" id="UP000698800"/>
    </source>
</evidence>
<dbReference type="PROSITE" id="PS00039">
    <property type="entry name" value="DEAD_ATP_HELICASE"/>
    <property type="match status" value="1"/>
</dbReference>
<sequence length="589" mass="66268">MSDNVVEAEQALATLGLADQQPAGWVERQKFDYEAYTAEGQSAWSSIGNETRYEWKDEYGEVGPRVPAIEKALFEGDSVMTVGDEINKIIEINVFQESPIKIEPVSSSSSQFEDAGLHPVMMENVKLARYTQPTPIQAYCLPAIFENRDIVACAQTGSGKTAAFLIPTLSKLMGKASKLCAARPIFKNRAEYDPKLHGVTAQPLVLIIAPTRELVIQIHQEALKFCYRSKLLPCVIYGGHPEEVQRNELRRGCDILISTPGRLCHFMMKPEVLSLARVRYTIIDEADEMLSEGFGEELHKIMHQGDRNADSDHVFMMFSATFPRAARELAVQHMANDYAFVRVGRIGSTHKNITQRMVWTDDNAKKSAVYDLILAHKPARTIIFVNSKRMVDILDDYLYNLRLPTTSVHSDRTQREREDALRAFRNGKSPILITTGVTARGIDVRNVMHVINYDLPSVEHGGITEYTHRIGTYIKAYRQRFEQLTSNPPQGRTARIGNTGIATSFFNDRNVDIAGVLTKFLIENEQEVPDFLQPYLPENGDLNFEEEDQEFDDKVEGAAVDQAEDDIMVFEDSTPTVPIEEEVPADGGW</sequence>
<evidence type="ECO:0000256" key="5">
    <source>
        <dbReference type="ARBA" id="ARBA00022840"/>
    </source>
</evidence>
<evidence type="ECO:0000259" key="9">
    <source>
        <dbReference type="PROSITE" id="PS51192"/>
    </source>
</evidence>
<evidence type="ECO:0000256" key="7">
    <source>
        <dbReference type="PROSITE-ProRule" id="PRU00552"/>
    </source>
</evidence>
<keyword evidence="4 8" id="KW-0347">Helicase</keyword>
<dbReference type="SMART" id="SM00490">
    <property type="entry name" value="HELICc"/>
    <property type="match status" value="1"/>
</dbReference>
<dbReference type="GO" id="GO:0005524">
    <property type="term" value="F:ATP binding"/>
    <property type="evidence" value="ECO:0007669"/>
    <property type="project" value="UniProtKB-KW"/>
</dbReference>
<dbReference type="PANTHER" id="PTHR47958">
    <property type="entry name" value="ATP-DEPENDENT RNA HELICASE DBP3"/>
    <property type="match status" value="1"/>
</dbReference>
<keyword evidence="5 8" id="KW-0067">ATP-binding</keyword>
<dbReference type="InterPro" id="IPR027417">
    <property type="entry name" value="P-loop_NTPase"/>
</dbReference>
<dbReference type="EMBL" id="JAGHQL010000205">
    <property type="protein sequence ID" value="KAH0536445.1"/>
    <property type="molecule type" value="Genomic_DNA"/>
</dbReference>
<dbReference type="PROSITE" id="PS51192">
    <property type="entry name" value="HELICASE_ATP_BIND_1"/>
    <property type="match status" value="1"/>
</dbReference>
<comment type="similarity">
    <text evidence="8">Belongs to the DEAD box helicase family.</text>
</comment>
<evidence type="ECO:0000256" key="3">
    <source>
        <dbReference type="ARBA" id="ARBA00022801"/>
    </source>
</evidence>
<dbReference type="OrthoDB" id="196131at2759"/>
<feature type="domain" description="Helicase ATP-binding" evidence="9">
    <location>
        <begin position="141"/>
        <end position="340"/>
    </location>
</feature>
<feature type="domain" description="DEAD-box RNA helicase Q" evidence="11">
    <location>
        <begin position="110"/>
        <end position="138"/>
    </location>
</feature>
<dbReference type="InterPro" id="IPR001650">
    <property type="entry name" value="Helicase_C-like"/>
</dbReference>
<dbReference type="Pfam" id="PF00271">
    <property type="entry name" value="Helicase_C"/>
    <property type="match status" value="1"/>
</dbReference>
<dbReference type="GO" id="GO:0003676">
    <property type="term" value="F:nucleic acid binding"/>
    <property type="evidence" value="ECO:0007669"/>
    <property type="project" value="InterPro"/>
</dbReference>
<accession>A0A9P8HXT5</accession>
<protein>
    <recommendedName>
        <fullName evidence="1">RNA helicase</fullName>
        <ecNumber evidence="1">3.6.4.13</ecNumber>
    </recommendedName>
</protein>
<keyword evidence="3 8" id="KW-0378">Hydrolase</keyword>
<dbReference type="InterPro" id="IPR014001">
    <property type="entry name" value="Helicase_ATP-bd"/>
</dbReference>
<evidence type="ECO:0000256" key="2">
    <source>
        <dbReference type="ARBA" id="ARBA00022741"/>
    </source>
</evidence>
<feature type="domain" description="Helicase C-terminal" evidence="10">
    <location>
        <begin position="352"/>
        <end position="536"/>
    </location>
</feature>
<comment type="caution">
    <text evidence="12">The sequence shown here is derived from an EMBL/GenBank/DDBJ whole genome shotgun (WGS) entry which is preliminary data.</text>
</comment>
<dbReference type="GO" id="GO:0016787">
    <property type="term" value="F:hydrolase activity"/>
    <property type="evidence" value="ECO:0007669"/>
    <property type="project" value="UniProtKB-KW"/>
</dbReference>
<dbReference type="SMART" id="SM00487">
    <property type="entry name" value="DEXDc"/>
    <property type="match status" value="1"/>
</dbReference>
<dbReference type="Gene3D" id="3.40.50.300">
    <property type="entry name" value="P-loop containing nucleotide triphosphate hydrolases"/>
    <property type="match status" value="2"/>
</dbReference>
<dbReference type="PROSITE" id="PS51194">
    <property type="entry name" value="HELICASE_CTER"/>
    <property type="match status" value="1"/>
</dbReference>
<keyword evidence="2 8" id="KW-0547">Nucleotide-binding</keyword>
<dbReference type="InterPro" id="IPR011545">
    <property type="entry name" value="DEAD/DEAH_box_helicase_dom"/>
</dbReference>
<reference evidence="12" key="1">
    <citation type="submission" date="2021-03" db="EMBL/GenBank/DDBJ databases">
        <title>Comparative genomics and phylogenomic investigation of the class Geoglossomycetes provide insights into ecological specialization and systematics.</title>
        <authorList>
            <person name="Melie T."/>
            <person name="Pirro S."/>
            <person name="Miller A.N."/>
            <person name="Quandt A."/>
        </authorList>
    </citation>
    <scope>NUCLEOTIDE SEQUENCE</scope>
    <source>
        <strain evidence="12">GBOQ0MN5Z8</strain>
    </source>
</reference>
<dbReference type="CDD" id="cd18787">
    <property type="entry name" value="SF2_C_DEAD"/>
    <property type="match status" value="1"/>
</dbReference>
<dbReference type="Pfam" id="PF00270">
    <property type="entry name" value="DEAD"/>
    <property type="match status" value="1"/>
</dbReference>
<dbReference type="InterPro" id="IPR014014">
    <property type="entry name" value="RNA_helicase_DEAD_Q_motif"/>
</dbReference>
<dbReference type="Proteomes" id="UP000698800">
    <property type="component" value="Unassembled WGS sequence"/>
</dbReference>
<comment type="catalytic activity">
    <reaction evidence="6">
        <text>ATP + H2O = ADP + phosphate + H(+)</text>
        <dbReference type="Rhea" id="RHEA:13065"/>
        <dbReference type="ChEBI" id="CHEBI:15377"/>
        <dbReference type="ChEBI" id="CHEBI:15378"/>
        <dbReference type="ChEBI" id="CHEBI:30616"/>
        <dbReference type="ChEBI" id="CHEBI:43474"/>
        <dbReference type="ChEBI" id="CHEBI:456216"/>
        <dbReference type="EC" id="3.6.4.13"/>
    </reaction>
</comment>
<name>A0A9P8HXT5_9PEZI</name>
<evidence type="ECO:0000256" key="6">
    <source>
        <dbReference type="ARBA" id="ARBA00047984"/>
    </source>
</evidence>
<evidence type="ECO:0000256" key="4">
    <source>
        <dbReference type="ARBA" id="ARBA00022806"/>
    </source>
</evidence>
<evidence type="ECO:0000313" key="12">
    <source>
        <dbReference type="EMBL" id="KAH0536445.1"/>
    </source>
</evidence>
<evidence type="ECO:0000259" key="11">
    <source>
        <dbReference type="PROSITE" id="PS51195"/>
    </source>
</evidence>
<evidence type="ECO:0000259" key="10">
    <source>
        <dbReference type="PROSITE" id="PS51194"/>
    </source>
</evidence>
<dbReference type="EC" id="3.6.4.13" evidence="1"/>
<dbReference type="PROSITE" id="PS51195">
    <property type="entry name" value="Q_MOTIF"/>
    <property type="match status" value="1"/>
</dbReference>
<proteinExistence type="inferred from homology"/>
<feature type="short sequence motif" description="Q motif" evidence="7">
    <location>
        <begin position="110"/>
        <end position="138"/>
    </location>
</feature>
<dbReference type="AlphaFoldDB" id="A0A9P8HXT5"/>
<evidence type="ECO:0000256" key="1">
    <source>
        <dbReference type="ARBA" id="ARBA00012552"/>
    </source>
</evidence>
<organism evidence="12 13">
    <name type="scientific">Glutinoglossum americanum</name>
    <dbReference type="NCBI Taxonomy" id="1670608"/>
    <lineage>
        <taxon>Eukaryota</taxon>
        <taxon>Fungi</taxon>
        <taxon>Dikarya</taxon>
        <taxon>Ascomycota</taxon>
        <taxon>Pezizomycotina</taxon>
        <taxon>Geoglossomycetes</taxon>
        <taxon>Geoglossales</taxon>
        <taxon>Geoglossaceae</taxon>
        <taxon>Glutinoglossum</taxon>
    </lineage>
</organism>
<dbReference type="InterPro" id="IPR000629">
    <property type="entry name" value="RNA-helicase_DEAD-box_CS"/>
</dbReference>
<dbReference type="GO" id="GO:0003724">
    <property type="term" value="F:RNA helicase activity"/>
    <property type="evidence" value="ECO:0007669"/>
    <property type="project" value="UniProtKB-EC"/>
</dbReference>
<keyword evidence="13" id="KW-1185">Reference proteome</keyword>
<evidence type="ECO:0000256" key="8">
    <source>
        <dbReference type="RuleBase" id="RU000492"/>
    </source>
</evidence>
<gene>
    <name evidence="12" type="ORF">FGG08_006685</name>
</gene>